<reference evidence="1" key="1">
    <citation type="submission" date="2021-06" db="EMBL/GenBank/DDBJ databases">
        <authorList>
            <person name="Kallberg Y."/>
            <person name="Tangrot J."/>
            <person name="Rosling A."/>
        </authorList>
    </citation>
    <scope>NUCLEOTIDE SEQUENCE</scope>
    <source>
        <strain evidence="1">MT106</strain>
    </source>
</reference>
<keyword evidence="2" id="KW-1185">Reference proteome</keyword>
<accession>A0A9N9HQC7</accession>
<proteinExistence type="predicted"/>
<sequence>NLTQFDKFEYITGDGEQPRMKTKMTRLKIADWLSSTFSINMEFLLEVPRGMFIKLGLLNYEELQQLAQKVAEW</sequence>
<dbReference type="Proteomes" id="UP000789831">
    <property type="component" value="Unassembled WGS sequence"/>
</dbReference>
<evidence type="ECO:0000313" key="1">
    <source>
        <dbReference type="EMBL" id="CAG8700724.1"/>
    </source>
</evidence>
<comment type="caution">
    <text evidence="1">The sequence shown here is derived from an EMBL/GenBank/DDBJ whole genome shotgun (WGS) entry which is preliminary data.</text>
</comment>
<organism evidence="1 2">
    <name type="scientific">Ambispora gerdemannii</name>
    <dbReference type="NCBI Taxonomy" id="144530"/>
    <lineage>
        <taxon>Eukaryota</taxon>
        <taxon>Fungi</taxon>
        <taxon>Fungi incertae sedis</taxon>
        <taxon>Mucoromycota</taxon>
        <taxon>Glomeromycotina</taxon>
        <taxon>Glomeromycetes</taxon>
        <taxon>Archaeosporales</taxon>
        <taxon>Ambisporaceae</taxon>
        <taxon>Ambispora</taxon>
    </lineage>
</organism>
<feature type="non-terminal residue" evidence="1">
    <location>
        <position position="1"/>
    </location>
</feature>
<name>A0A9N9HQC7_9GLOM</name>
<evidence type="ECO:0000313" key="2">
    <source>
        <dbReference type="Proteomes" id="UP000789831"/>
    </source>
</evidence>
<dbReference type="AlphaFoldDB" id="A0A9N9HQC7"/>
<protein>
    <submittedName>
        <fullName evidence="1">7663_t:CDS:1</fullName>
    </submittedName>
</protein>
<gene>
    <name evidence="1" type="ORF">AGERDE_LOCUS13493</name>
</gene>
<dbReference type="EMBL" id="CAJVPL010018046">
    <property type="protein sequence ID" value="CAG8700724.1"/>
    <property type="molecule type" value="Genomic_DNA"/>
</dbReference>